<proteinExistence type="predicted"/>
<dbReference type="Proteomes" id="UP000823909">
    <property type="component" value="Unassembled WGS sequence"/>
</dbReference>
<gene>
    <name evidence="1" type="ORF">H9910_05045</name>
</gene>
<protein>
    <submittedName>
        <fullName evidence="1">Uncharacterized protein</fullName>
    </submittedName>
</protein>
<name>A0A9D2REY8_9FIRM</name>
<dbReference type="AlphaFoldDB" id="A0A9D2REY8"/>
<comment type="caution">
    <text evidence="1">The sequence shown here is derived from an EMBL/GenBank/DDBJ whole genome shotgun (WGS) entry which is preliminary data.</text>
</comment>
<sequence length="147" mass="17459">MLDHIEMIFDDMKPMMKKLKKKNYKENMDGFLNRYGHYFHEMTAQTAGAEDKEKKAEEIASVFADSVEKKFTSPKKGRVDGVIQLDLNFFMIYYVFPAILLTEHEDARLIADRIRDEWSRRFKDSDIQYSDYDTIYAAFREKIFGIL</sequence>
<evidence type="ECO:0000313" key="1">
    <source>
        <dbReference type="EMBL" id="HJD42357.1"/>
    </source>
</evidence>
<reference evidence="1" key="2">
    <citation type="submission" date="2021-04" db="EMBL/GenBank/DDBJ databases">
        <authorList>
            <person name="Gilroy R."/>
        </authorList>
    </citation>
    <scope>NUCLEOTIDE SEQUENCE</scope>
    <source>
        <strain evidence="1">ChiBcec15-3976</strain>
    </source>
</reference>
<dbReference type="EMBL" id="DWUU01000030">
    <property type="protein sequence ID" value="HJD42357.1"/>
    <property type="molecule type" value="Genomic_DNA"/>
</dbReference>
<organism evidence="1 2">
    <name type="scientific">Candidatus Mediterraneibacter quadrami</name>
    <dbReference type="NCBI Taxonomy" id="2838684"/>
    <lineage>
        <taxon>Bacteria</taxon>
        <taxon>Bacillati</taxon>
        <taxon>Bacillota</taxon>
        <taxon>Clostridia</taxon>
        <taxon>Lachnospirales</taxon>
        <taxon>Lachnospiraceae</taxon>
        <taxon>Mediterraneibacter</taxon>
    </lineage>
</organism>
<reference evidence="1" key="1">
    <citation type="journal article" date="2021" name="PeerJ">
        <title>Extensive microbial diversity within the chicken gut microbiome revealed by metagenomics and culture.</title>
        <authorList>
            <person name="Gilroy R."/>
            <person name="Ravi A."/>
            <person name="Getino M."/>
            <person name="Pursley I."/>
            <person name="Horton D.L."/>
            <person name="Alikhan N.F."/>
            <person name="Baker D."/>
            <person name="Gharbi K."/>
            <person name="Hall N."/>
            <person name="Watson M."/>
            <person name="Adriaenssens E.M."/>
            <person name="Foster-Nyarko E."/>
            <person name="Jarju S."/>
            <person name="Secka A."/>
            <person name="Antonio M."/>
            <person name="Oren A."/>
            <person name="Chaudhuri R.R."/>
            <person name="La Ragione R."/>
            <person name="Hildebrand F."/>
            <person name="Pallen M.J."/>
        </authorList>
    </citation>
    <scope>NUCLEOTIDE SEQUENCE</scope>
    <source>
        <strain evidence="1">ChiBcec15-3976</strain>
    </source>
</reference>
<evidence type="ECO:0000313" key="2">
    <source>
        <dbReference type="Proteomes" id="UP000823909"/>
    </source>
</evidence>
<accession>A0A9D2REY8</accession>